<dbReference type="Proteomes" id="UP001152759">
    <property type="component" value="Chromosome 1"/>
</dbReference>
<organism evidence="2 3">
    <name type="scientific">Bemisia tabaci</name>
    <name type="common">Sweetpotato whitefly</name>
    <name type="synonym">Aleurodes tabaci</name>
    <dbReference type="NCBI Taxonomy" id="7038"/>
    <lineage>
        <taxon>Eukaryota</taxon>
        <taxon>Metazoa</taxon>
        <taxon>Ecdysozoa</taxon>
        <taxon>Arthropoda</taxon>
        <taxon>Hexapoda</taxon>
        <taxon>Insecta</taxon>
        <taxon>Pterygota</taxon>
        <taxon>Neoptera</taxon>
        <taxon>Paraneoptera</taxon>
        <taxon>Hemiptera</taxon>
        <taxon>Sternorrhyncha</taxon>
        <taxon>Aleyrodoidea</taxon>
        <taxon>Aleyrodidae</taxon>
        <taxon>Aleyrodinae</taxon>
        <taxon>Bemisia</taxon>
    </lineage>
</organism>
<feature type="region of interest" description="Disordered" evidence="1">
    <location>
        <begin position="25"/>
        <end position="96"/>
    </location>
</feature>
<sequence>MSESRESDNLSYLPARSRAPVYLPKGVDLASGSPSPASVSDTEADATDESAPDSLEAHQTPEPVEPECQRPGPPATATPTTATSDMSRVDFPRSGS</sequence>
<accession>A0A9P0A1F5</accession>
<feature type="compositionally biased region" description="Acidic residues" evidence="1">
    <location>
        <begin position="42"/>
        <end position="51"/>
    </location>
</feature>
<gene>
    <name evidence="2" type="ORF">BEMITA_LOCUS1576</name>
</gene>
<evidence type="ECO:0000256" key="1">
    <source>
        <dbReference type="SAM" id="MobiDB-lite"/>
    </source>
</evidence>
<reference evidence="2" key="1">
    <citation type="submission" date="2021-12" db="EMBL/GenBank/DDBJ databases">
        <authorList>
            <person name="King R."/>
        </authorList>
    </citation>
    <scope>NUCLEOTIDE SEQUENCE</scope>
</reference>
<dbReference type="EMBL" id="OU963862">
    <property type="protein sequence ID" value="CAH0381980.1"/>
    <property type="molecule type" value="Genomic_DNA"/>
</dbReference>
<evidence type="ECO:0000313" key="3">
    <source>
        <dbReference type="Proteomes" id="UP001152759"/>
    </source>
</evidence>
<dbReference type="AlphaFoldDB" id="A0A9P0A1F5"/>
<evidence type="ECO:0000313" key="2">
    <source>
        <dbReference type="EMBL" id="CAH0381980.1"/>
    </source>
</evidence>
<feature type="compositionally biased region" description="Basic and acidic residues" evidence="1">
    <location>
        <begin position="87"/>
        <end position="96"/>
    </location>
</feature>
<keyword evidence="3" id="KW-1185">Reference proteome</keyword>
<name>A0A9P0A1F5_BEMTA</name>
<protein>
    <submittedName>
        <fullName evidence="2">Uncharacterized protein</fullName>
    </submittedName>
</protein>
<feature type="compositionally biased region" description="Polar residues" evidence="1">
    <location>
        <begin position="32"/>
        <end position="41"/>
    </location>
</feature>
<proteinExistence type="predicted"/>